<dbReference type="PANTHER" id="PTHR30614">
    <property type="entry name" value="MEMBRANE COMPONENT OF AMINO ACID ABC TRANSPORTER"/>
    <property type="match status" value="1"/>
</dbReference>
<dbReference type="Pfam" id="PF00528">
    <property type="entry name" value="BPD_transp_1"/>
    <property type="match status" value="1"/>
</dbReference>
<feature type="domain" description="ABC transmembrane type-1" evidence="9">
    <location>
        <begin position="70"/>
        <end position="273"/>
    </location>
</feature>
<dbReference type="InterPro" id="IPR035906">
    <property type="entry name" value="MetI-like_sf"/>
</dbReference>
<dbReference type="GO" id="GO:0022857">
    <property type="term" value="F:transmembrane transporter activity"/>
    <property type="evidence" value="ECO:0007669"/>
    <property type="project" value="InterPro"/>
</dbReference>
<evidence type="ECO:0000256" key="7">
    <source>
        <dbReference type="ARBA" id="ARBA00023136"/>
    </source>
</evidence>
<dbReference type="PANTHER" id="PTHR30614:SF0">
    <property type="entry name" value="L-CYSTINE TRANSPORT SYSTEM PERMEASE PROTEIN TCYL"/>
    <property type="match status" value="1"/>
</dbReference>
<evidence type="ECO:0000256" key="4">
    <source>
        <dbReference type="ARBA" id="ARBA00022692"/>
    </source>
</evidence>
<dbReference type="GO" id="GO:0043190">
    <property type="term" value="C:ATP-binding cassette (ABC) transporter complex"/>
    <property type="evidence" value="ECO:0007669"/>
    <property type="project" value="InterPro"/>
</dbReference>
<feature type="transmembrane region" description="Helical" evidence="8">
    <location>
        <begin position="70"/>
        <end position="93"/>
    </location>
</feature>
<sequence length="292" mass="31743">MSNTPTVEAVPHQRHGLAESLEIASLKVPFRIKVALVWLVIGGLLLIGFLKSGFDIAWMGDHAAAIVKAVWVTIAFSIIAIACAVGLALLGALGRVSRNPIAYGVSGFYTSFFRGTPLIVQLFLWYLALPQLALGLLPEQYATWFIWPAQVAGIVGIAFNYGAYMTEIFRSGIEAVPHGQAEAAAALGMSSGQQMRRIILPQATRIVIPPTGNEFIAMMKDTALIGLLGTTLMWADPFRMAQLSGKADFRNLEALIAAALVYWGLTAVFSIFQRKLEERMGRGYVRQSKAKT</sequence>
<evidence type="ECO:0000259" key="9">
    <source>
        <dbReference type="PROSITE" id="PS50928"/>
    </source>
</evidence>
<protein>
    <submittedName>
        <fullName evidence="10">Unannotated protein</fullName>
    </submittedName>
</protein>
<evidence type="ECO:0000313" key="10">
    <source>
        <dbReference type="EMBL" id="CAB4823422.1"/>
    </source>
</evidence>
<feature type="transmembrane region" description="Helical" evidence="8">
    <location>
        <begin position="105"/>
        <end position="129"/>
    </location>
</feature>
<accession>A0A6J6ZPL6</accession>
<reference evidence="10" key="1">
    <citation type="submission" date="2020-05" db="EMBL/GenBank/DDBJ databases">
        <authorList>
            <person name="Chiriac C."/>
            <person name="Salcher M."/>
            <person name="Ghai R."/>
            <person name="Kavagutti S V."/>
        </authorList>
    </citation>
    <scope>NUCLEOTIDE SEQUENCE</scope>
</reference>
<gene>
    <name evidence="10" type="ORF">UFOPK3204_00307</name>
</gene>
<evidence type="ECO:0000256" key="6">
    <source>
        <dbReference type="ARBA" id="ARBA00022989"/>
    </source>
</evidence>
<keyword evidence="5" id="KW-0029">Amino-acid transport</keyword>
<dbReference type="SUPFAM" id="SSF161098">
    <property type="entry name" value="MetI-like"/>
    <property type="match status" value="1"/>
</dbReference>
<dbReference type="InterPro" id="IPR000515">
    <property type="entry name" value="MetI-like"/>
</dbReference>
<evidence type="ECO:0000256" key="8">
    <source>
        <dbReference type="SAM" id="Phobius"/>
    </source>
</evidence>
<feature type="transmembrane region" description="Helical" evidence="8">
    <location>
        <begin position="254"/>
        <end position="272"/>
    </location>
</feature>
<comment type="subcellular location">
    <subcellularLocation>
        <location evidence="1">Cell membrane</location>
        <topology evidence="1">Multi-pass membrane protein</topology>
    </subcellularLocation>
</comment>
<feature type="transmembrane region" description="Helical" evidence="8">
    <location>
        <begin position="141"/>
        <end position="161"/>
    </location>
</feature>
<dbReference type="Gene3D" id="1.10.3720.10">
    <property type="entry name" value="MetI-like"/>
    <property type="match status" value="1"/>
</dbReference>
<dbReference type="InterPro" id="IPR010065">
    <property type="entry name" value="AA_ABC_transptr_permease_3TM"/>
</dbReference>
<name>A0A6J6ZPL6_9ZZZZ</name>
<dbReference type="GO" id="GO:0006865">
    <property type="term" value="P:amino acid transport"/>
    <property type="evidence" value="ECO:0007669"/>
    <property type="project" value="UniProtKB-KW"/>
</dbReference>
<keyword evidence="4 8" id="KW-0812">Transmembrane</keyword>
<dbReference type="AlphaFoldDB" id="A0A6J6ZPL6"/>
<feature type="transmembrane region" description="Helical" evidence="8">
    <location>
        <begin position="215"/>
        <end position="234"/>
    </location>
</feature>
<dbReference type="NCBIfam" id="TIGR01726">
    <property type="entry name" value="HEQRo_perm_3TM"/>
    <property type="match status" value="1"/>
</dbReference>
<evidence type="ECO:0000256" key="1">
    <source>
        <dbReference type="ARBA" id="ARBA00004651"/>
    </source>
</evidence>
<dbReference type="CDD" id="cd06261">
    <property type="entry name" value="TM_PBP2"/>
    <property type="match status" value="1"/>
</dbReference>
<dbReference type="EMBL" id="CAFABK010000008">
    <property type="protein sequence ID" value="CAB4823422.1"/>
    <property type="molecule type" value="Genomic_DNA"/>
</dbReference>
<evidence type="ECO:0000256" key="5">
    <source>
        <dbReference type="ARBA" id="ARBA00022970"/>
    </source>
</evidence>
<feature type="transmembrane region" description="Helical" evidence="8">
    <location>
        <begin position="30"/>
        <end position="50"/>
    </location>
</feature>
<proteinExistence type="predicted"/>
<dbReference type="PROSITE" id="PS50928">
    <property type="entry name" value="ABC_TM1"/>
    <property type="match status" value="1"/>
</dbReference>
<keyword evidence="3" id="KW-1003">Cell membrane</keyword>
<keyword evidence="2" id="KW-0813">Transport</keyword>
<keyword evidence="7 8" id="KW-0472">Membrane</keyword>
<dbReference type="InterPro" id="IPR043429">
    <property type="entry name" value="ArtM/GltK/GlnP/TcyL/YhdX-like"/>
</dbReference>
<keyword evidence="6 8" id="KW-1133">Transmembrane helix</keyword>
<organism evidence="10">
    <name type="scientific">freshwater metagenome</name>
    <dbReference type="NCBI Taxonomy" id="449393"/>
    <lineage>
        <taxon>unclassified sequences</taxon>
        <taxon>metagenomes</taxon>
        <taxon>ecological metagenomes</taxon>
    </lineage>
</organism>
<evidence type="ECO:0000256" key="2">
    <source>
        <dbReference type="ARBA" id="ARBA00022448"/>
    </source>
</evidence>
<evidence type="ECO:0000256" key="3">
    <source>
        <dbReference type="ARBA" id="ARBA00022475"/>
    </source>
</evidence>